<protein>
    <recommendedName>
        <fullName evidence="6">Glycosyl hydrolase family 13 catalytic domain-containing protein</fullName>
    </recommendedName>
</protein>
<feature type="transmembrane region" description="Helical" evidence="4">
    <location>
        <begin position="478"/>
        <end position="499"/>
    </location>
</feature>
<feature type="chain" id="PRO_5012682625" description="Glycosyl hydrolase family 13 catalytic domain-containing protein" evidence="5">
    <location>
        <begin position="33"/>
        <end position="509"/>
    </location>
</feature>
<reference evidence="7 8" key="1">
    <citation type="submission" date="2016-12" db="EMBL/GenBank/DDBJ databases">
        <title>Domibacillus sp. SAOS 44 whole genome sequencing.</title>
        <authorList>
            <person name="Verma A."/>
            <person name="Krishnamurthi S."/>
        </authorList>
    </citation>
    <scope>NUCLEOTIDE SEQUENCE [LARGE SCALE GENOMIC DNA]</scope>
    <source>
        <strain evidence="7 8">SAOS 44</strain>
    </source>
</reference>
<organism evidence="7 8">
    <name type="scientific">Domibacillus mangrovi</name>
    <dbReference type="NCBI Taxonomy" id="1714354"/>
    <lineage>
        <taxon>Bacteria</taxon>
        <taxon>Bacillati</taxon>
        <taxon>Bacillota</taxon>
        <taxon>Bacilli</taxon>
        <taxon>Bacillales</taxon>
        <taxon>Bacillaceae</taxon>
        <taxon>Domibacillus</taxon>
    </lineage>
</organism>
<evidence type="ECO:0000256" key="5">
    <source>
        <dbReference type="SAM" id="SignalP"/>
    </source>
</evidence>
<dbReference type="Gene3D" id="3.20.20.80">
    <property type="entry name" value="Glycosidases"/>
    <property type="match status" value="1"/>
</dbReference>
<dbReference type="InterPro" id="IPR054174">
    <property type="entry name" value="Alpha-amylase-like_C"/>
</dbReference>
<dbReference type="Pfam" id="PF00128">
    <property type="entry name" value="Alpha-amylase"/>
    <property type="match status" value="1"/>
</dbReference>
<dbReference type="InterPro" id="IPR013780">
    <property type="entry name" value="Glyco_hydro_b"/>
</dbReference>
<gene>
    <name evidence="7" type="ORF">BLL40_13320</name>
</gene>
<dbReference type="GO" id="GO:0046872">
    <property type="term" value="F:metal ion binding"/>
    <property type="evidence" value="ECO:0007669"/>
    <property type="project" value="UniProtKB-KW"/>
</dbReference>
<comment type="caution">
    <text evidence="7">The sequence shown here is derived from an EMBL/GenBank/DDBJ whole genome shotgun (WGS) entry which is preliminary data.</text>
</comment>
<keyword evidence="4" id="KW-0812">Transmembrane</keyword>
<dbReference type="SMART" id="SM00642">
    <property type="entry name" value="Aamy"/>
    <property type="match status" value="1"/>
</dbReference>
<keyword evidence="3 5" id="KW-0732">Signal</keyword>
<dbReference type="GO" id="GO:0005975">
    <property type="term" value="P:carbohydrate metabolic process"/>
    <property type="evidence" value="ECO:0007669"/>
    <property type="project" value="InterPro"/>
</dbReference>
<dbReference type="STRING" id="1714354.BLL40_13320"/>
<dbReference type="Proteomes" id="UP000186524">
    <property type="component" value="Unassembled WGS sequence"/>
</dbReference>
<keyword evidence="8" id="KW-1185">Reference proteome</keyword>
<dbReference type="EMBL" id="MRWQ01000012">
    <property type="protein sequence ID" value="OKL35855.1"/>
    <property type="molecule type" value="Genomic_DNA"/>
</dbReference>
<accession>A0A1Q5P0R3</accession>
<dbReference type="PANTHER" id="PTHR10357:SF215">
    <property type="entry name" value="ALPHA-AMYLASE 1"/>
    <property type="match status" value="1"/>
</dbReference>
<dbReference type="Gene3D" id="2.60.40.1180">
    <property type="entry name" value="Golgi alpha-mannosidase II"/>
    <property type="match status" value="1"/>
</dbReference>
<dbReference type="AlphaFoldDB" id="A0A1Q5P0R3"/>
<proteinExistence type="predicted"/>
<keyword evidence="2" id="KW-0479">Metal-binding</keyword>
<name>A0A1Q5P0R3_9BACI</name>
<feature type="signal peptide" evidence="5">
    <location>
        <begin position="1"/>
        <end position="32"/>
    </location>
</feature>
<evidence type="ECO:0000256" key="2">
    <source>
        <dbReference type="ARBA" id="ARBA00022723"/>
    </source>
</evidence>
<dbReference type="Pfam" id="PF22026">
    <property type="entry name" value="Alpha-amylase_C_2"/>
    <property type="match status" value="1"/>
</dbReference>
<dbReference type="InterPro" id="IPR017853">
    <property type="entry name" value="GH"/>
</dbReference>
<evidence type="ECO:0000313" key="8">
    <source>
        <dbReference type="Proteomes" id="UP000186524"/>
    </source>
</evidence>
<sequence length="509" mass="56887">MTLTQGEKAVKRRLFSLVMIPLLLFSGSTVFAEEKSEEWHDETMYFLMTDRFMNGDPTNNAQVNNEDPTAYQGGDFKGVEDQLDYLQKIGITSIVMSPVFENKAGAYHGYSVTDYSKMNEQFGSKKELQHLVKKAHELDIRVLVDFPATRVSTEHVWTTEPAKADWFVSLSSAQEPNWLGDMAELDTANVDVQSALVNAAVNLANDTGIDGYFFSNASGADPSFWTAFDEKLPALHLIGEMNDVTPEEAAAYEEAGLDSVTASWMQEPLRKQFATVDRSSEEVKELLLKEQDVFKDPLEIIHVADSALTDRFTLDMANENMFPGARWKMALTYMYTTPGTPAVFYGSEIAQNGESGVAAHGLMNFRTDQELVDYIKQIATLRADLPALRQGSYEPLYEKEGLSVFKREYENETLIVAINNTGETQKVTISADELDPDKELRGLLAGDMSRAADGEFTIILDREEAEVYALAEKTGINYAFVGAMTAVYITFIIFLYVVWKRGKRAASKE</sequence>
<feature type="domain" description="Glycosyl hydrolase family 13 catalytic" evidence="6">
    <location>
        <begin position="46"/>
        <end position="382"/>
    </location>
</feature>
<dbReference type="SUPFAM" id="SSF51011">
    <property type="entry name" value="Glycosyl hydrolase domain"/>
    <property type="match status" value="1"/>
</dbReference>
<evidence type="ECO:0000313" key="7">
    <source>
        <dbReference type="EMBL" id="OKL35855.1"/>
    </source>
</evidence>
<dbReference type="PANTHER" id="PTHR10357">
    <property type="entry name" value="ALPHA-AMYLASE FAMILY MEMBER"/>
    <property type="match status" value="1"/>
</dbReference>
<keyword evidence="4" id="KW-0472">Membrane</keyword>
<dbReference type="InterPro" id="IPR006047">
    <property type="entry name" value="GH13_cat_dom"/>
</dbReference>
<keyword evidence="4" id="KW-1133">Transmembrane helix</keyword>
<dbReference type="SUPFAM" id="SSF51445">
    <property type="entry name" value="(Trans)glycosidases"/>
    <property type="match status" value="1"/>
</dbReference>
<evidence type="ECO:0000259" key="6">
    <source>
        <dbReference type="SMART" id="SM00642"/>
    </source>
</evidence>
<evidence type="ECO:0000256" key="4">
    <source>
        <dbReference type="SAM" id="Phobius"/>
    </source>
</evidence>
<evidence type="ECO:0000256" key="1">
    <source>
        <dbReference type="ARBA" id="ARBA00001913"/>
    </source>
</evidence>
<comment type="cofactor">
    <cofactor evidence="1">
        <name>Ca(2+)</name>
        <dbReference type="ChEBI" id="CHEBI:29108"/>
    </cofactor>
</comment>
<evidence type="ECO:0000256" key="3">
    <source>
        <dbReference type="ARBA" id="ARBA00022729"/>
    </source>
</evidence>